<dbReference type="SUPFAM" id="SSF53822">
    <property type="entry name" value="Periplasmic binding protein-like I"/>
    <property type="match status" value="1"/>
</dbReference>
<keyword evidence="3 5" id="KW-0732">Signal</keyword>
<keyword evidence="8" id="KW-1185">Reference proteome</keyword>
<evidence type="ECO:0000259" key="6">
    <source>
        <dbReference type="Pfam" id="PF13458"/>
    </source>
</evidence>
<reference evidence="7 8" key="2">
    <citation type="journal article" date="2016" name="Genome Announc.">
        <title>Complete Genome Sequence of a Strain of Azospirillum thiophilum Isolated from a Sulfide Spring.</title>
        <authorList>
            <person name="Fomenkov A."/>
            <person name="Vincze T."/>
            <person name="Grabovich M."/>
            <person name="Anton B.P."/>
            <person name="Dubinina G."/>
            <person name="Orlova M."/>
            <person name="Belousova E."/>
            <person name="Roberts R.J."/>
        </authorList>
    </citation>
    <scope>NUCLEOTIDE SEQUENCE [LARGE SCALE GENOMIC DNA]</scope>
    <source>
        <strain evidence="7 8">BV-S</strain>
    </source>
</reference>
<comment type="similarity">
    <text evidence="1">Belongs to the leucine-binding protein family.</text>
</comment>
<evidence type="ECO:0000313" key="8">
    <source>
        <dbReference type="Proteomes" id="UP000069935"/>
    </source>
</evidence>
<dbReference type="InterPro" id="IPR051010">
    <property type="entry name" value="BCAA_transport"/>
</dbReference>
<dbReference type="PANTHER" id="PTHR30483">
    <property type="entry name" value="LEUCINE-SPECIFIC-BINDING PROTEIN"/>
    <property type="match status" value="1"/>
</dbReference>
<evidence type="ECO:0000256" key="3">
    <source>
        <dbReference type="ARBA" id="ARBA00022729"/>
    </source>
</evidence>
<dbReference type="Proteomes" id="UP000069935">
    <property type="component" value="Chromosome 6"/>
</dbReference>
<dbReference type="Pfam" id="PF13458">
    <property type="entry name" value="Peripla_BP_6"/>
    <property type="match status" value="1"/>
</dbReference>
<evidence type="ECO:0000313" key="7">
    <source>
        <dbReference type="EMBL" id="ALG75285.1"/>
    </source>
</evidence>
<evidence type="ECO:0000256" key="4">
    <source>
        <dbReference type="ARBA" id="ARBA00022970"/>
    </source>
</evidence>
<dbReference type="InterPro" id="IPR028082">
    <property type="entry name" value="Peripla_BP_I"/>
</dbReference>
<dbReference type="InterPro" id="IPR000709">
    <property type="entry name" value="Leu_Ile_Val-bd"/>
</dbReference>
<keyword evidence="2" id="KW-0813">Transport</keyword>
<evidence type="ECO:0000256" key="5">
    <source>
        <dbReference type="SAM" id="SignalP"/>
    </source>
</evidence>
<sequence>MNRYVLGCALTALTATLAAAGPADAQDSVKIGLVEPLTGSVAYNGKSVVEGARLAIEQINAKGGVLGKPVELVIEDGQCAPANSVNAVEKLVQKDKVAVLVGAFCSSATAAIMPVAAKYKIPLVTGVSSSAALTEQNNPWFFRAAETDALMAKAFAKILATDLKLKSVAYVGVNDDWGRGGVEEFSRDLSALGVKTALTEYFDHGTTDFFTLLTKLRAAKPDGIFVAAETQDGSILVKQFQEMGLQSKVFGVGSWATADFINLTGDAAEGIHAAVPYVSSVETPRNQDFVKAYQAKYNVKPGKYGAAGYNALNIVVQAVARAGSTDAEAIRSALAKTSYEAPNGVYRFTAKGQAYGFDAVLVRIEGGMPKVIASSPVEAPQ</sequence>
<dbReference type="InterPro" id="IPR028081">
    <property type="entry name" value="Leu-bd"/>
</dbReference>
<dbReference type="PANTHER" id="PTHR30483:SF6">
    <property type="entry name" value="PERIPLASMIC BINDING PROTEIN OF ABC TRANSPORTER FOR NATURAL AMINO ACIDS"/>
    <property type="match status" value="1"/>
</dbReference>
<dbReference type="GO" id="GO:0006865">
    <property type="term" value="P:amino acid transport"/>
    <property type="evidence" value="ECO:0007669"/>
    <property type="project" value="UniProtKB-KW"/>
</dbReference>
<dbReference type="EMBL" id="CP012406">
    <property type="protein sequence ID" value="ALG75285.1"/>
    <property type="molecule type" value="Genomic_DNA"/>
</dbReference>
<feature type="signal peptide" evidence="5">
    <location>
        <begin position="1"/>
        <end position="25"/>
    </location>
</feature>
<organism evidence="7 8">
    <name type="scientific">Azospirillum thiophilum</name>
    <dbReference type="NCBI Taxonomy" id="528244"/>
    <lineage>
        <taxon>Bacteria</taxon>
        <taxon>Pseudomonadati</taxon>
        <taxon>Pseudomonadota</taxon>
        <taxon>Alphaproteobacteria</taxon>
        <taxon>Rhodospirillales</taxon>
        <taxon>Azospirillaceae</taxon>
        <taxon>Azospirillum</taxon>
    </lineage>
</organism>
<dbReference type="CDD" id="cd19980">
    <property type="entry name" value="PBP1_ABC_ligand_binding-like"/>
    <property type="match status" value="1"/>
</dbReference>
<dbReference type="KEGG" id="ati:AL072_30705"/>
<dbReference type="Gene3D" id="3.40.50.2300">
    <property type="match status" value="2"/>
</dbReference>
<reference evidence="8" key="1">
    <citation type="submission" date="2015-08" db="EMBL/GenBank/DDBJ databases">
        <title>Complete Genome Sequence of Azospirillum thiophilum BV-S.</title>
        <authorList>
            <person name="Fomenkov A."/>
            <person name="Vincze T."/>
            <person name="Grabovich M."/>
            <person name="Dubinina G."/>
            <person name="Orlova M."/>
            <person name="Belousova E."/>
            <person name="Roberts R.J."/>
        </authorList>
    </citation>
    <scope>NUCLEOTIDE SEQUENCE [LARGE SCALE GENOMIC DNA]</scope>
    <source>
        <strain evidence="8">BV-S</strain>
    </source>
</reference>
<feature type="domain" description="Leucine-binding protein" evidence="6">
    <location>
        <begin position="28"/>
        <end position="365"/>
    </location>
</feature>
<proteinExistence type="inferred from homology"/>
<dbReference type="RefSeq" id="WP_045584758.1">
    <property type="nucleotide sequence ID" value="NZ_CP012406.1"/>
</dbReference>
<evidence type="ECO:0000256" key="1">
    <source>
        <dbReference type="ARBA" id="ARBA00010062"/>
    </source>
</evidence>
<evidence type="ECO:0000256" key="2">
    <source>
        <dbReference type="ARBA" id="ARBA00022448"/>
    </source>
</evidence>
<keyword evidence="4" id="KW-0029">Amino-acid transport</keyword>
<accession>A0AAC8W552</accession>
<protein>
    <submittedName>
        <fullName evidence="7">Branched-chain amino acid ABC transporter substrate-binding protein</fullName>
    </submittedName>
</protein>
<dbReference type="PRINTS" id="PR00337">
    <property type="entry name" value="LEUILEVALBP"/>
</dbReference>
<feature type="chain" id="PRO_5042161449" evidence="5">
    <location>
        <begin position="26"/>
        <end position="381"/>
    </location>
</feature>
<name>A0AAC8W552_9PROT</name>
<dbReference type="AlphaFoldDB" id="A0AAC8W552"/>
<gene>
    <name evidence="7" type="ORF">AL072_30705</name>
</gene>